<dbReference type="InterPro" id="IPR032171">
    <property type="entry name" value="COR-A"/>
</dbReference>
<dbReference type="Pfam" id="PF08477">
    <property type="entry name" value="Roc"/>
    <property type="match status" value="1"/>
</dbReference>
<organism evidence="4 5">
    <name type="scientific">Mytilus edulis</name>
    <name type="common">Blue mussel</name>
    <dbReference type="NCBI Taxonomy" id="6550"/>
    <lineage>
        <taxon>Eukaryota</taxon>
        <taxon>Metazoa</taxon>
        <taxon>Spiralia</taxon>
        <taxon>Lophotrochozoa</taxon>
        <taxon>Mollusca</taxon>
        <taxon>Bivalvia</taxon>
        <taxon>Autobranchia</taxon>
        <taxon>Pteriomorphia</taxon>
        <taxon>Mytilida</taxon>
        <taxon>Mytiloidea</taxon>
        <taxon>Mytilidae</taxon>
        <taxon>Mytilinae</taxon>
        <taxon>Mytilus</taxon>
    </lineage>
</organism>
<dbReference type="InterPro" id="IPR027417">
    <property type="entry name" value="P-loop_NTPase"/>
</dbReference>
<dbReference type="EMBL" id="CAJPWZ010000711">
    <property type="protein sequence ID" value="CAG2199091.1"/>
    <property type="molecule type" value="Genomic_DNA"/>
</dbReference>
<keyword evidence="1" id="KW-0677">Repeat</keyword>
<name>A0A8S3QVT5_MYTED</name>
<dbReference type="Gene3D" id="1.10.10.10">
    <property type="entry name" value="Winged helix-like DNA-binding domain superfamily/Winged helix DNA-binding domain"/>
    <property type="match status" value="1"/>
</dbReference>
<feature type="domain" description="COR" evidence="3">
    <location>
        <begin position="221"/>
        <end position="320"/>
    </location>
</feature>
<evidence type="ECO:0000256" key="2">
    <source>
        <dbReference type="SAM" id="MobiDB-lite"/>
    </source>
</evidence>
<protein>
    <recommendedName>
        <fullName evidence="3">COR domain-containing protein</fullName>
    </recommendedName>
</protein>
<evidence type="ECO:0000313" key="5">
    <source>
        <dbReference type="Proteomes" id="UP000683360"/>
    </source>
</evidence>
<feature type="region of interest" description="Disordered" evidence="2">
    <location>
        <begin position="1"/>
        <end position="23"/>
    </location>
</feature>
<proteinExistence type="predicted"/>
<dbReference type="AlphaFoldDB" id="A0A8S3QVT5"/>
<dbReference type="Gene3D" id="3.30.70.1390">
    <property type="entry name" value="ROC domain from the Parkinson's disease-associated leucine-rich repeat kinase 2"/>
    <property type="match status" value="1"/>
</dbReference>
<evidence type="ECO:0000313" key="4">
    <source>
        <dbReference type="EMBL" id="CAG2199091.1"/>
    </source>
</evidence>
<gene>
    <name evidence="4" type="ORF">MEDL_13838</name>
</gene>
<keyword evidence="5" id="KW-1185">Reference proteome</keyword>
<reference evidence="4" key="1">
    <citation type="submission" date="2021-03" db="EMBL/GenBank/DDBJ databases">
        <authorList>
            <person name="Bekaert M."/>
        </authorList>
    </citation>
    <scope>NUCLEOTIDE SEQUENCE</scope>
</reference>
<dbReference type="InterPro" id="IPR036388">
    <property type="entry name" value="WH-like_DNA-bd_sf"/>
</dbReference>
<dbReference type="Pfam" id="PF16095">
    <property type="entry name" value="COR-A"/>
    <property type="match status" value="1"/>
</dbReference>
<comment type="caution">
    <text evidence="4">The sequence shown here is derived from an EMBL/GenBank/DDBJ whole genome shotgun (WGS) entry which is preliminary data.</text>
</comment>
<sequence length="354" mass="41977">MTPLVTTESQVEPPVTSQQPNQSLEQAKKDIETMLKSNVDLHDKQKYATLFLWDFAGDEEFYHTHQTFYPQMQFILLLQNSMRLATKKHKLKMQIDVKNYIPTFAPNLFQLWMDSIHCYSRLEEDGHRSDVNEKTSDDLDPPIVIVGTWKDALISDVQEIDDACSESILKYTENMSEDELRHIRQEYFISNTEDDPSVFQQIRENILNLARKMKTWNKDYPLKFIQLETRLQEKKKELPIISFQEIQNIASDTPKPLNDEELRLFLEFHHEIRALVYFKDLPSYIILDTQWLSDAFRYIVTAKKFRAISIKNRKKWDELYSRGKLHSEVLEDIFKKENSFSKHKGSYSERHGEI</sequence>
<evidence type="ECO:0000259" key="3">
    <source>
        <dbReference type="Pfam" id="PF16095"/>
    </source>
</evidence>
<dbReference type="SUPFAM" id="SSF52540">
    <property type="entry name" value="P-loop containing nucleoside triphosphate hydrolases"/>
    <property type="match status" value="1"/>
</dbReference>
<accession>A0A8S3QVT5</accession>
<dbReference type="Proteomes" id="UP000683360">
    <property type="component" value="Unassembled WGS sequence"/>
</dbReference>
<dbReference type="OrthoDB" id="537968at2759"/>
<evidence type="ECO:0000256" key="1">
    <source>
        <dbReference type="ARBA" id="ARBA00022737"/>
    </source>
</evidence>